<reference evidence="2" key="1">
    <citation type="submission" date="2020-05" db="EMBL/GenBank/DDBJ databases">
        <authorList>
            <person name="Chiriac C."/>
            <person name="Salcher M."/>
            <person name="Ghai R."/>
            <person name="Kavagutti S V."/>
        </authorList>
    </citation>
    <scope>NUCLEOTIDE SEQUENCE</scope>
</reference>
<evidence type="ECO:0000256" key="1">
    <source>
        <dbReference type="SAM" id="MobiDB-lite"/>
    </source>
</evidence>
<evidence type="ECO:0000313" key="2">
    <source>
        <dbReference type="EMBL" id="CAB5224242.1"/>
    </source>
</evidence>
<feature type="compositionally biased region" description="Basic residues" evidence="1">
    <location>
        <begin position="170"/>
        <end position="181"/>
    </location>
</feature>
<dbReference type="EMBL" id="LR798330">
    <property type="protein sequence ID" value="CAB5224242.1"/>
    <property type="molecule type" value="Genomic_DNA"/>
</dbReference>
<sequence>MIRYETIINKRMETCKACPIYNHAFNSCGTPIIQKALNLFNEPVELDGKKFKPCGCHMPTKSRFTLFDCPAGRWEPIVEKSLKNDLLNIAKMIKQKGNANLEERKNLQAIYNSVMGTKIDITTIGCSQCINNILDNIDMEMRDNIEAEIIEKNSPEESEQILNDEIKEAKPKRKYTKKSKE</sequence>
<organism evidence="2">
    <name type="scientific">uncultured Caudovirales phage</name>
    <dbReference type="NCBI Taxonomy" id="2100421"/>
    <lineage>
        <taxon>Viruses</taxon>
        <taxon>Duplodnaviria</taxon>
        <taxon>Heunggongvirae</taxon>
        <taxon>Uroviricota</taxon>
        <taxon>Caudoviricetes</taxon>
        <taxon>Peduoviridae</taxon>
        <taxon>Maltschvirus</taxon>
        <taxon>Maltschvirus maltsch</taxon>
    </lineage>
</organism>
<feature type="region of interest" description="Disordered" evidence="1">
    <location>
        <begin position="151"/>
        <end position="181"/>
    </location>
</feature>
<proteinExistence type="predicted"/>
<gene>
    <name evidence="2" type="ORF">UFOVP386_37</name>
</gene>
<accession>A0A6J7X155</accession>
<protein>
    <submittedName>
        <fullName evidence="2">Uncharacterized protein</fullName>
    </submittedName>
</protein>
<name>A0A6J7X155_9CAUD</name>